<dbReference type="AlphaFoldDB" id="A0A1M6K0X8"/>
<name>A0A1M6K0X8_9ACTN</name>
<accession>A0A1M6K0X8</accession>
<evidence type="ECO:0000259" key="1">
    <source>
        <dbReference type="Pfam" id="PF14024"/>
    </source>
</evidence>
<gene>
    <name evidence="2" type="ORF">SAMN02745244_02711</name>
</gene>
<sequence>MYDGVSTLSATAAIWQLPRLRPASWQDVEVLNEGFWDLVDAASAGEVVDDKLALLTDQVKRLEYEELLGFQRCLGEAHAELDNAGLYGAATALMGLVSDDVFESVRSWVILHGRAAATRVLEDPDSLADLGLTDEDEIGASESLVFVADQVHEERFGVPLTGRHPDLDFLVNHEPSAGGLPSARVLKQLYPRCSAVKRWRLPGWPFRR</sequence>
<proteinExistence type="predicted"/>
<dbReference type="EMBL" id="FQZG01000055">
    <property type="protein sequence ID" value="SHJ52616.1"/>
    <property type="molecule type" value="Genomic_DNA"/>
</dbReference>
<organism evidence="2 3">
    <name type="scientific">Tessaracoccus bendigoensis DSM 12906</name>
    <dbReference type="NCBI Taxonomy" id="1123357"/>
    <lineage>
        <taxon>Bacteria</taxon>
        <taxon>Bacillati</taxon>
        <taxon>Actinomycetota</taxon>
        <taxon>Actinomycetes</taxon>
        <taxon>Propionibacteriales</taxon>
        <taxon>Propionibacteriaceae</taxon>
        <taxon>Tessaracoccus</taxon>
    </lineage>
</organism>
<dbReference type="Pfam" id="PF14024">
    <property type="entry name" value="DUF4240"/>
    <property type="match status" value="1"/>
</dbReference>
<dbReference type="Proteomes" id="UP000184512">
    <property type="component" value="Unassembled WGS sequence"/>
</dbReference>
<keyword evidence="3" id="KW-1185">Reference proteome</keyword>
<evidence type="ECO:0000313" key="3">
    <source>
        <dbReference type="Proteomes" id="UP000184512"/>
    </source>
</evidence>
<protein>
    <recommendedName>
        <fullName evidence="1">DUF4240 domain-containing protein</fullName>
    </recommendedName>
</protein>
<reference evidence="2 3" key="1">
    <citation type="submission" date="2016-11" db="EMBL/GenBank/DDBJ databases">
        <authorList>
            <person name="Jaros S."/>
            <person name="Januszkiewicz K."/>
            <person name="Wedrychowicz H."/>
        </authorList>
    </citation>
    <scope>NUCLEOTIDE SEQUENCE [LARGE SCALE GENOMIC DNA]</scope>
    <source>
        <strain evidence="2 3">DSM 12906</strain>
    </source>
</reference>
<dbReference type="STRING" id="1123357.SAMN02745244_02711"/>
<evidence type="ECO:0000313" key="2">
    <source>
        <dbReference type="EMBL" id="SHJ52616.1"/>
    </source>
</evidence>
<feature type="domain" description="DUF4240" evidence="1">
    <location>
        <begin position="33"/>
        <end position="153"/>
    </location>
</feature>
<dbReference type="InterPro" id="IPR025334">
    <property type="entry name" value="DUF4240"/>
</dbReference>